<dbReference type="SUPFAM" id="SSF53335">
    <property type="entry name" value="S-adenosyl-L-methionine-dependent methyltransferases"/>
    <property type="match status" value="1"/>
</dbReference>
<keyword evidence="3" id="KW-1185">Reference proteome</keyword>
<evidence type="ECO:0000313" key="2">
    <source>
        <dbReference type="EMBL" id="PSR82867.1"/>
    </source>
</evidence>
<dbReference type="Gene3D" id="3.40.50.150">
    <property type="entry name" value="Vaccinia Virus protein VP39"/>
    <property type="match status" value="1"/>
</dbReference>
<dbReference type="Pfam" id="PF13649">
    <property type="entry name" value="Methyltransf_25"/>
    <property type="match status" value="1"/>
</dbReference>
<accession>A0A2T3A4X0</accession>
<protein>
    <recommendedName>
        <fullName evidence="1">Methyltransferase domain-containing protein</fullName>
    </recommendedName>
</protein>
<evidence type="ECO:0000313" key="3">
    <source>
        <dbReference type="Proteomes" id="UP000241462"/>
    </source>
</evidence>
<sequence>MLAKIGLAGSSTWTGETRSGQSTIKPFKLLDHGCSLGVVAPVLMETVPREVLRESSVLCADVSEPLVDAVRVRSEEEGWVNTQARVLDAQDTGLPSESFTHVVSSLCFHLIPDSKAALKAMFQATTPRPTPLPQWGACSKSGVRSLKIKMAERKCWNSVGE</sequence>
<dbReference type="EMBL" id="KZ678468">
    <property type="protein sequence ID" value="PSR82867.1"/>
    <property type="molecule type" value="Genomic_DNA"/>
</dbReference>
<dbReference type="InterPro" id="IPR029063">
    <property type="entry name" value="SAM-dependent_MTases_sf"/>
</dbReference>
<reference evidence="2 3" key="1">
    <citation type="journal article" date="2018" name="Mycol. Prog.">
        <title>Coniella lustricola, a new species from submerged detritus.</title>
        <authorList>
            <person name="Raudabaugh D.B."/>
            <person name="Iturriaga T."/>
            <person name="Carver A."/>
            <person name="Mondo S."/>
            <person name="Pangilinan J."/>
            <person name="Lipzen A."/>
            <person name="He G."/>
            <person name="Amirebrahimi M."/>
            <person name="Grigoriev I.V."/>
            <person name="Miller A.N."/>
        </authorList>
    </citation>
    <scope>NUCLEOTIDE SEQUENCE [LARGE SCALE GENOMIC DNA]</scope>
    <source>
        <strain evidence="2 3">B22-T-1</strain>
    </source>
</reference>
<gene>
    <name evidence="2" type="ORF">BD289DRAFT_294128</name>
</gene>
<name>A0A2T3A4X0_9PEZI</name>
<dbReference type="OrthoDB" id="2013972at2759"/>
<feature type="domain" description="Methyltransferase" evidence="1">
    <location>
        <begin position="30"/>
        <end position="127"/>
    </location>
</feature>
<evidence type="ECO:0000259" key="1">
    <source>
        <dbReference type="Pfam" id="PF13649"/>
    </source>
</evidence>
<proteinExistence type="predicted"/>
<dbReference type="InterPro" id="IPR041698">
    <property type="entry name" value="Methyltransf_25"/>
</dbReference>
<dbReference type="InParanoid" id="A0A2T3A4X0"/>
<dbReference type="AlphaFoldDB" id="A0A2T3A4X0"/>
<dbReference type="Proteomes" id="UP000241462">
    <property type="component" value="Unassembled WGS sequence"/>
</dbReference>
<organism evidence="2 3">
    <name type="scientific">Coniella lustricola</name>
    <dbReference type="NCBI Taxonomy" id="2025994"/>
    <lineage>
        <taxon>Eukaryota</taxon>
        <taxon>Fungi</taxon>
        <taxon>Dikarya</taxon>
        <taxon>Ascomycota</taxon>
        <taxon>Pezizomycotina</taxon>
        <taxon>Sordariomycetes</taxon>
        <taxon>Sordariomycetidae</taxon>
        <taxon>Diaporthales</taxon>
        <taxon>Schizoparmaceae</taxon>
        <taxon>Coniella</taxon>
    </lineage>
</organism>